<gene>
    <name evidence="1" type="ORF">SAMN05421796_10916</name>
</gene>
<accession>A0A1N7NRN9</accession>
<dbReference type="EMBL" id="FTOJ01000009">
    <property type="protein sequence ID" value="SIT00977.1"/>
    <property type="molecule type" value="Genomic_DNA"/>
</dbReference>
<proteinExistence type="predicted"/>
<sequence>MHEFLKSCLKKNHEKTYKPDSVSQNRDACYLSTLYITAQLELITPRFSGRAVPIFIAEKHRYTYHCTAKSLPGFTTAELYILSVALVLSSQMTDVIRFAALWCPDFPTLKKMRINRPVFSWLQR</sequence>
<evidence type="ECO:0000313" key="1">
    <source>
        <dbReference type="EMBL" id="SIT00977.1"/>
    </source>
</evidence>
<reference evidence="2" key="1">
    <citation type="submission" date="2017-01" db="EMBL/GenBank/DDBJ databases">
        <authorList>
            <person name="Varghese N."/>
            <person name="Submissions S."/>
        </authorList>
    </citation>
    <scope>NUCLEOTIDE SEQUENCE [LARGE SCALE GENOMIC DNA]</scope>
    <source>
        <strain evidence="2">DSM 21068</strain>
    </source>
</reference>
<organism evidence="1 2">
    <name type="scientific">Chryseobacterium piscicola</name>
    <dbReference type="NCBI Taxonomy" id="551459"/>
    <lineage>
        <taxon>Bacteria</taxon>
        <taxon>Pseudomonadati</taxon>
        <taxon>Bacteroidota</taxon>
        <taxon>Flavobacteriia</taxon>
        <taxon>Flavobacteriales</taxon>
        <taxon>Weeksellaceae</taxon>
        <taxon>Chryseobacterium group</taxon>
        <taxon>Chryseobacterium</taxon>
    </lineage>
</organism>
<dbReference type="AlphaFoldDB" id="A0A1N7NRN9"/>
<dbReference type="Proteomes" id="UP000186246">
    <property type="component" value="Unassembled WGS sequence"/>
</dbReference>
<protein>
    <submittedName>
        <fullName evidence="1">Uncharacterized protein</fullName>
    </submittedName>
</protein>
<dbReference type="STRING" id="551459.SAMN05421796_10916"/>
<name>A0A1N7NRN9_9FLAO</name>
<evidence type="ECO:0000313" key="2">
    <source>
        <dbReference type="Proteomes" id="UP000186246"/>
    </source>
</evidence>